<dbReference type="InterPro" id="IPR011016">
    <property type="entry name" value="Znf_RING-CH"/>
</dbReference>
<feature type="region of interest" description="Disordered" evidence="4">
    <location>
        <begin position="32"/>
        <end position="88"/>
    </location>
</feature>
<feature type="transmembrane region" description="Helical" evidence="5">
    <location>
        <begin position="251"/>
        <end position="273"/>
    </location>
</feature>
<keyword evidence="5" id="KW-0812">Transmembrane</keyword>
<evidence type="ECO:0000313" key="7">
    <source>
        <dbReference type="EMBL" id="CAF9908374.1"/>
    </source>
</evidence>
<evidence type="ECO:0000256" key="4">
    <source>
        <dbReference type="SAM" id="MobiDB-lite"/>
    </source>
</evidence>
<dbReference type="Pfam" id="PF12906">
    <property type="entry name" value="RINGv"/>
    <property type="match status" value="1"/>
</dbReference>
<feature type="domain" description="RING-CH-type" evidence="6">
    <location>
        <begin position="111"/>
        <end position="179"/>
    </location>
</feature>
<keyword evidence="1" id="KW-0479">Metal-binding</keyword>
<dbReference type="SUPFAM" id="SSF57850">
    <property type="entry name" value="RING/U-box"/>
    <property type="match status" value="1"/>
</dbReference>
<name>A0A8H3EKU7_9LECA</name>
<dbReference type="PROSITE" id="PS51292">
    <property type="entry name" value="ZF_RING_CH"/>
    <property type="match status" value="1"/>
</dbReference>
<evidence type="ECO:0000313" key="8">
    <source>
        <dbReference type="Proteomes" id="UP000664169"/>
    </source>
</evidence>
<feature type="transmembrane region" description="Helical" evidence="5">
    <location>
        <begin position="294"/>
        <end position="314"/>
    </location>
</feature>
<dbReference type="AlphaFoldDB" id="A0A8H3EKU7"/>
<feature type="compositionally biased region" description="Polar residues" evidence="4">
    <location>
        <begin position="79"/>
        <end position="88"/>
    </location>
</feature>
<gene>
    <name evidence="7" type="ORF">GOMPHAMPRED_006144</name>
</gene>
<feature type="compositionally biased region" description="Basic and acidic residues" evidence="4">
    <location>
        <begin position="39"/>
        <end position="51"/>
    </location>
</feature>
<keyword evidence="3" id="KW-0862">Zinc</keyword>
<dbReference type="InterPro" id="IPR013083">
    <property type="entry name" value="Znf_RING/FYVE/PHD"/>
</dbReference>
<dbReference type="CDD" id="cd16495">
    <property type="entry name" value="RING_CH-C4HC3_MARCH"/>
    <property type="match status" value="1"/>
</dbReference>
<organism evidence="7 8">
    <name type="scientific">Gomphillus americanus</name>
    <dbReference type="NCBI Taxonomy" id="1940652"/>
    <lineage>
        <taxon>Eukaryota</taxon>
        <taxon>Fungi</taxon>
        <taxon>Dikarya</taxon>
        <taxon>Ascomycota</taxon>
        <taxon>Pezizomycotina</taxon>
        <taxon>Lecanoromycetes</taxon>
        <taxon>OSLEUM clade</taxon>
        <taxon>Ostropomycetidae</taxon>
        <taxon>Ostropales</taxon>
        <taxon>Graphidaceae</taxon>
        <taxon>Gomphilloideae</taxon>
        <taxon>Gomphillus</taxon>
    </lineage>
</organism>
<accession>A0A8H3EKU7</accession>
<evidence type="ECO:0000256" key="3">
    <source>
        <dbReference type="ARBA" id="ARBA00022833"/>
    </source>
</evidence>
<feature type="transmembrane region" description="Helical" evidence="5">
    <location>
        <begin position="190"/>
        <end position="212"/>
    </location>
</feature>
<keyword evidence="5" id="KW-0472">Membrane</keyword>
<comment type="caution">
    <text evidence="7">The sequence shown here is derived from an EMBL/GenBank/DDBJ whole genome shotgun (WGS) entry which is preliminary data.</text>
</comment>
<dbReference type="Proteomes" id="UP000664169">
    <property type="component" value="Unassembled WGS sequence"/>
</dbReference>
<keyword evidence="8" id="KW-1185">Reference proteome</keyword>
<dbReference type="PANTHER" id="PTHR46347:SF1">
    <property type="entry name" value="RING_FYVE_PHD ZINC FINGER SUPERFAMILY PROTEIN"/>
    <property type="match status" value="1"/>
</dbReference>
<evidence type="ECO:0000256" key="2">
    <source>
        <dbReference type="ARBA" id="ARBA00022771"/>
    </source>
</evidence>
<sequence>MSASGIKREPSWNWSGADSSLRNRAARHSYVPGAFEVEPEIKQEYHEPTIKDEDEDESGPPPDYWQSEEYAGNAEPTEEQYQGSTPRTWPSRTCRICLEVVPPTVHDFDALPDFMRRKPRVTYVSEDPELGRLIRPCKCKGTARYVHEGCLQQWRQSDTTLRAKNYWSCPTCGFNYRLSRMTWGRLIRSTATQVALTVLVFLVTIFLLGFVADPIINFYLDPIDTLTGTVFDRSDDQLLSDDKDAGWFEHFFKGIAGLGLLGAIKMFFSFNPWTQLTLRTSTGNTIGRAGRDRFSSLTWMLIVTGVITFTWTVWKGVRAWSRRTLEYASDTVMDIPLDDDEEELVDPVTSTTTSTTARRITNAS</sequence>
<keyword evidence="2" id="KW-0863">Zinc-finger</keyword>
<reference evidence="7" key="1">
    <citation type="submission" date="2021-03" db="EMBL/GenBank/DDBJ databases">
        <authorList>
            <person name="Tagirdzhanova G."/>
        </authorList>
    </citation>
    <scope>NUCLEOTIDE SEQUENCE</scope>
</reference>
<evidence type="ECO:0000256" key="5">
    <source>
        <dbReference type="SAM" id="Phobius"/>
    </source>
</evidence>
<dbReference type="GO" id="GO:0008270">
    <property type="term" value="F:zinc ion binding"/>
    <property type="evidence" value="ECO:0007669"/>
    <property type="project" value="UniProtKB-KW"/>
</dbReference>
<dbReference type="OrthoDB" id="264354at2759"/>
<dbReference type="SMART" id="SM00744">
    <property type="entry name" value="RINGv"/>
    <property type="match status" value="1"/>
</dbReference>
<dbReference type="PANTHER" id="PTHR46347">
    <property type="entry name" value="RING/FYVE/PHD ZINC FINGER SUPERFAMILY PROTEIN"/>
    <property type="match status" value="1"/>
</dbReference>
<proteinExistence type="predicted"/>
<dbReference type="EMBL" id="CAJPDQ010000004">
    <property type="protein sequence ID" value="CAF9908374.1"/>
    <property type="molecule type" value="Genomic_DNA"/>
</dbReference>
<dbReference type="Gene3D" id="3.30.40.10">
    <property type="entry name" value="Zinc/RING finger domain, C3HC4 (zinc finger)"/>
    <property type="match status" value="1"/>
</dbReference>
<evidence type="ECO:0000256" key="1">
    <source>
        <dbReference type="ARBA" id="ARBA00022723"/>
    </source>
</evidence>
<evidence type="ECO:0000259" key="6">
    <source>
        <dbReference type="PROSITE" id="PS51292"/>
    </source>
</evidence>
<protein>
    <recommendedName>
        <fullName evidence="6">RING-CH-type domain-containing protein</fullName>
    </recommendedName>
</protein>
<keyword evidence="5" id="KW-1133">Transmembrane helix</keyword>